<evidence type="ECO:0000256" key="1">
    <source>
        <dbReference type="ARBA" id="ARBA00004127"/>
    </source>
</evidence>
<feature type="transmembrane region" description="Helical" evidence="7">
    <location>
        <begin position="16"/>
        <end position="39"/>
    </location>
</feature>
<dbReference type="Pfam" id="PF04116">
    <property type="entry name" value="FA_hydroxylase"/>
    <property type="match status" value="1"/>
</dbReference>
<dbReference type="Proteomes" id="UP000249061">
    <property type="component" value="Unassembled WGS sequence"/>
</dbReference>
<name>A0A2W5U8U9_9BACT</name>
<feature type="transmembrane region" description="Helical" evidence="7">
    <location>
        <begin position="150"/>
        <end position="178"/>
    </location>
</feature>
<sequence length="277" mass="30830">MNDDAIAQRLADLTPVAFGAVVLVMLAIEGLFPLVPLLARRERFRHGLTNVSLAGVAAVTSVAGSVLLMVSAAWATRARLGLLNLFDTPFIVRFAVALVSIDFFEYLRHRAVHAAPLLWRLHRVHHTDANVDATTAIRAHPLENLFTYPYFAAVIVLMGVDPLSLVLRTLITAAALAWHHSKINLPPALEAVISLVTPTPRTHRLHHARDVRFTDSNFGTLFTWWDRALGTWHPSSRYVDGQTGLDGFDSARAQSLWGVLRSPFDRPEADQREEEQR</sequence>
<evidence type="ECO:0000256" key="3">
    <source>
        <dbReference type="ARBA" id="ARBA00022989"/>
    </source>
</evidence>
<feature type="transmembrane region" description="Helical" evidence="7">
    <location>
        <begin position="51"/>
        <end position="75"/>
    </location>
</feature>
<protein>
    <recommendedName>
        <fullName evidence="8">Fatty acid hydroxylase domain-containing protein</fullName>
    </recommendedName>
</protein>
<feature type="domain" description="Fatty acid hydroxylase" evidence="8">
    <location>
        <begin position="94"/>
        <end position="231"/>
    </location>
</feature>
<comment type="subcellular location">
    <subcellularLocation>
        <location evidence="1">Endomembrane system</location>
        <topology evidence="1">Multi-pass membrane protein</topology>
    </subcellularLocation>
</comment>
<dbReference type="GO" id="GO:0008610">
    <property type="term" value="P:lipid biosynthetic process"/>
    <property type="evidence" value="ECO:0007669"/>
    <property type="project" value="InterPro"/>
</dbReference>
<evidence type="ECO:0000256" key="6">
    <source>
        <dbReference type="ARBA" id="ARBA00023136"/>
    </source>
</evidence>
<organism evidence="9 10">
    <name type="scientific">Archangium gephyra</name>
    <dbReference type="NCBI Taxonomy" id="48"/>
    <lineage>
        <taxon>Bacteria</taxon>
        <taxon>Pseudomonadati</taxon>
        <taxon>Myxococcota</taxon>
        <taxon>Myxococcia</taxon>
        <taxon>Myxococcales</taxon>
        <taxon>Cystobacterineae</taxon>
        <taxon>Archangiaceae</taxon>
        <taxon>Archangium</taxon>
    </lineage>
</organism>
<dbReference type="GO" id="GO:0016020">
    <property type="term" value="C:membrane"/>
    <property type="evidence" value="ECO:0007669"/>
    <property type="project" value="GOC"/>
</dbReference>
<keyword evidence="4" id="KW-0560">Oxidoreductase</keyword>
<keyword evidence="5" id="KW-0443">Lipid metabolism</keyword>
<dbReference type="PANTHER" id="PTHR21624">
    <property type="entry name" value="STEROL DESATURASE-RELATED PROTEIN"/>
    <property type="match status" value="1"/>
</dbReference>
<comment type="caution">
    <text evidence="9">The sequence shown here is derived from an EMBL/GenBank/DDBJ whole genome shotgun (WGS) entry which is preliminary data.</text>
</comment>
<reference evidence="9 10" key="1">
    <citation type="submission" date="2017-08" db="EMBL/GenBank/DDBJ databases">
        <title>Infants hospitalized years apart are colonized by the same room-sourced microbial strains.</title>
        <authorList>
            <person name="Brooks B."/>
            <person name="Olm M.R."/>
            <person name="Firek B.A."/>
            <person name="Baker R."/>
            <person name="Thomas B.C."/>
            <person name="Morowitz M.J."/>
            <person name="Banfield J.F."/>
        </authorList>
    </citation>
    <scope>NUCLEOTIDE SEQUENCE [LARGE SCALE GENOMIC DNA]</scope>
    <source>
        <strain evidence="9">S2_003_000_R2_14</strain>
    </source>
</reference>
<dbReference type="GO" id="GO:0006643">
    <property type="term" value="P:membrane lipid metabolic process"/>
    <property type="evidence" value="ECO:0007669"/>
    <property type="project" value="TreeGrafter"/>
</dbReference>
<evidence type="ECO:0000256" key="2">
    <source>
        <dbReference type="ARBA" id="ARBA00022692"/>
    </source>
</evidence>
<proteinExistence type="predicted"/>
<dbReference type="AlphaFoldDB" id="A0A2W5U8U9"/>
<accession>A0A2W5U8U9</accession>
<keyword evidence="2 7" id="KW-0812">Transmembrane</keyword>
<dbReference type="EMBL" id="QFQP01000045">
    <property type="protein sequence ID" value="PZR05368.1"/>
    <property type="molecule type" value="Genomic_DNA"/>
</dbReference>
<dbReference type="PANTHER" id="PTHR21624:SF1">
    <property type="entry name" value="ALKYLGLYCEROL MONOOXYGENASE"/>
    <property type="match status" value="1"/>
</dbReference>
<dbReference type="InterPro" id="IPR051689">
    <property type="entry name" value="Sterol_desaturase/TMEM195"/>
</dbReference>
<evidence type="ECO:0000313" key="9">
    <source>
        <dbReference type="EMBL" id="PZR05368.1"/>
    </source>
</evidence>
<evidence type="ECO:0000259" key="8">
    <source>
        <dbReference type="Pfam" id="PF04116"/>
    </source>
</evidence>
<keyword evidence="6 7" id="KW-0472">Membrane</keyword>
<dbReference type="GO" id="GO:0012505">
    <property type="term" value="C:endomembrane system"/>
    <property type="evidence" value="ECO:0007669"/>
    <property type="project" value="UniProtKB-SubCell"/>
</dbReference>
<keyword evidence="3 7" id="KW-1133">Transmembrane helix</keyword>
<dbReference type="GO" id="GO:0050479">
    <property type="term" value="F:glyceryl-ether monooxygenase activity"/>
    <property type="evidence" value="ECO:0007669"/>
    <property type="project" value="TreeGrafter"/>
</dbReference>
<dbReference type="InterPro" id="IPR006694">
    <property type="entry name" value="Fatty_acid_hydroxylase"/>
</dbReference>
<gene>
    <name evidence="9" type="ORF">DI536_32355</name>
</gene>
<evidence type="ECO:0000256" key="4">
    <source>
        <dbReference type="ARBA" id="ARBA00023002"/>
    </source>
</evidence>
<evidence type="ECO:0000256" key="7">
    <source>
        <dbReference type="SAM" id="Phobius"/>
    </source>
</evidence>
<evidence type="ECO:0000313" key="10">
    <source>
        <dbReference type="Proteomes" id="UP000249061"/>
    </source>
</evidence>
<evidence type="ECO:0000256" key="5">
    <source>
        <dbReference type="ARBA" id="ARBA00023098"/>
    </source>
</evidence>
<dbReference type="GO" id="GO:0005506">
    <property type="term" value="F:iron ion binding"/>
    <property type="evidence" value="ECO:0007669"/>
    <property type="project" value="InterPro"/>
</dbReference>